<dbReference type="GO" id="GO:0001897">
    <property type="term" value="P:symbiont-mediated cytolysis of host cell"/>
    <property type="evidence" value="ECO:0007669"/>
    <property type="project" value="UniProtKB-ARBA"/>
</dbReference>
<feature type="domain" description="Peptidase C51" evidence="2">
    <location>
        <begin position="334"/>
        <end position="455"/>
    </location>
</feature>
<gene>
    <name evidence="3" type="primary">24</name>
    <name evidence="3" type="ORF">Jinkies_24</name>
</gene>
<organism evidence="3 4">
    <name type="scientific">Arthrobacter phage Jinkies</name>
    <dbReference type="NCBI Taxonomy" id="2743903"/>
    <lineage>
        <taxon>Viruses</taxon>
        <taxon>Duplodnaviria</taxon>
        <taxon>Heunggongvirae</taxon>
        <taxon>Uroviricota</taxon>
        <taxon>Caudoviricetes</taxon>
        <taxon>Berryhillviridae</taxon>
        <taxon>Jinkiesvirus</taxon>
        <taxon>Jinkiesvirus jinkies</taxon>
    </lineage>
</organism>
<evidence type="ECO:0000256" key="1">
    <source>
        <dbReference type="ARBA" id="ARBA00022529"/>
    </source>
</evidence>
<dbReference type="Pfam" id="PF05257">
    <property type="entry name" value="CHAP"/>
    <property type="match status" value="1"/>
</dbReference>
<evidence type="ECO:0000313" key="3">
    <source>
        <dbReference type="EMBL" id="QKY78972.1"/>
    </source>
</evidence>
<keyword evidence="4" id="KW-1185">Reference proteome</keyword>
<dbReference type="PROSITE" id="PS50911">
    <property type="entry name" value="CHAP"/>
    <property type="match status" value="1"/>
</dbReference>
<sequence length="473" mass="50089">MWACLTAYLPRVADMGSTLDGSRLKQITVSGSKLSDNLTNLCIGASFSLSNSQTTEMQMTFQDTQDADLFTSRIFHRGASIRYGDWQLVSHGVRFTPGKLGPTLQVTAPSRFVVALKKQTGAKSWGSTSVTAWVQSVAASVGMKSLVQPGLGTKTIARQAPAAGEQPESTWDLLAQQAREVGVWLYEYGTTLVFAKPSYLVKASWPRKTWALRWDDWLRYSAGLAGMPVYADDPDGEYPETLTLKLVSPDADTARVGDAVVLSGANVGPMGGTWIINGVGFPMKAADVVTVTCQRPIDPTPEPPQDTAKAETGNKVVTGRNPYAQKAPAATGIGGALGTWANGVNGRAIDMDGAYGAQCVDLANHYHIYCVGGGSQVIANGNQWFANAPDSLYSKVTGTAMAGDIACWNGFYGGGYGHVAIVLEDLGGSLKVMTQNPGPANITTLSKQGIQGYLRPKKVVQAGNGSRGPVKVV</sequence>
<dbReference type="EMBL" id="MT498043">
    <property type="protein sequence ID" value="QKY78972.1"/>
    <property type="molecule type" value="Genomic_DNA"/>
</dbReference>
<name>A0A7S5WS10_9CAUD</name>
<reference evidence="3 4" key="1">
    <citation type="submission" date="2020-05" db="EMBL/GenBank/DDBJ databases">
        <authorList>
            <person name="Bohanan V.A."/>
            <person name="Brazelton B.R."/>
            <person name="Coffey L.M."/>
            <person name="Donovan A.R."/>
            <person name="Gales A.C."/>
            <person name="Glasscock A.J."/>
            <person name="Grill M."/>
            <person name="Harper M.C."/>
            <person name="Hollowell C.E."/>
            <person name="Liu T.Y."/>
            <person name="Mansour C."/>
            <person name="McDowell A.D."/>
            <person name="Miller T.E."/>
            <person name="Nash A.G."/>
            <person name="Seo J."/>
            <person name="Sherman Z.A."/>
            <person name="Albert R.M."/>
            <person name="Ayala A."/>
            <person name="Monti D.L."/>
            <person name="Garlena R.A."/>
            <person name="Russell D.A."/>
            <person name="Pope W.H."/>
            <person name="Jacobs-Sera D."/>
            <person name="Hatfull G.F."/>
        </authorList>
    </citation>
    <scope>NUCLEOTIDE SEQUENCE [LARGE SCALE GENOMIC DNA]</scope>
</reference>
<evidence type="ECO:0000313" key="4">
    <source>
        <dbReference type="Proteomes" id="UP000594363"/>
    </source>
</evidence>
<protein>
    <submittedName>
        <fullName evidence="3">Minor tail protein</fullName>
    </submittedName>
</protein>
<dbReference type="InterPro" id="IPR038765">
    <property type="entry name" value="Papain-like_cys_pep_sf"/>
</dbReference>
<dbReference type="Proteomes" id="UP000594363">
    <property type="component" value="Segment"/>
</dbReference>
<dbReference type="SUPFAM" id="SSF54001">
    <property type="entry name" value="Cysteine proteinases"/>
    <property type="match status" value="1"/>
</dbReference>
<proteinExistence type="predicted"/>
<accession>A0A7S5WS10</accession>
<evidence type="ECO:0000259" key="2">
    <source>
        <dbReference type="PROSITE" id="PS50911"/>
    </source>
</evidence>
<keyword evidence="1" id="KW-0929">Antimicrobial</keyword>
<dbReference type="InterPro" id="IPR007921">
    <property type="entry name" value="CHAP_dom"/>
</dbReference>
<dbReference type="Gene3D" id="3.90.1720.10">
    <property type="entry name" value="endopeptidase domain like (from Nostoc punctiforme)"/>
    <property type="match status" value="1"/>
</dbReference>